<dbReference type="AlphaFoldDB" id="A0A917DQR9"/>
<evidence type="ECO:0000313" key="2">
    <source>
        <dbReference type="Proteomes" id="UP000612456"/>
    </source>
</evidence>
<dbReference type="RefSeq" id="WP_188991009.1">
    <property type="nucleotide sequence ID" value="NZ_BMHP01000001.1"/>
</dbReference>
<sequence>MRDDVSYEIGTYSVDITPPLTIPYLAGDPRHSFFTGIHDPLYACAAVISDGYRMVALVSIDGIGFSNGLLGKDRDFTDELKQRIEQATGIPKDCVMLMSGHIHSTPDTLDFRPLREIPAALSWLETLSSQICQAVSRAADHKFKARLKVGKGSAEGLIHNRRDGDELDSEVILLLFESCDQDRCIMLVNYACHPVIVQVQELVSADFIGSMRTALSSEIAGLEGCLFIQGACGEINPAVGCTKDFRDVEQFGRALANEVMSIYHQIADSGYEALPVQVAALSQTIQLASRPLPSVEEAYQISEDPAAREEAWWRIREGNSPYTAEIQFIRLGNCIIVGIPGEPMCMMGLALKEMFKPLTAVPSGYANGYLGYLASYEDWRQGGYEVELGPWSKVGPESYDDIMNKISQMKVTLITN</sequence>
<gene>
    <name evidence="1" type="ORF">GCM10010911_17540</name>
</gene>
<reference evidence="1" key="2">
    <citation type="submission" date="2020-09" db="EMBL/GenBank/DDBJ databases">
        <authorList>
            <person name="Sun Q."/>
            <person name="Zhou Y."/>
        </authorList>
    </citation>
    <scope>NUCLEOTIDE SEQUENCE</scope>
    <source>
        <strain evidence="1">CGMCC 1.15178</strain>
    </source>
</reference>
<proteinExistence type="predicted"/>
<accession>A0A917DQR9</accession>
<keyword evidence="2" id="KW-1185">Reference proteome</keyword>
<dbReference type="EMBL" id="BMHP01000001">
    <property type="protein sequence ID" value="GGD60167.1"/>
    <property type="molecule type" value="Genomic_DNA"/>
</dbReference>
<reference evidence="1" key="1">
    <citation type="journal article" date="2014" name="Int. J. Syst. Evol. Microbiol.">
        <title>Complete genome sequence of Corynebacterium casei LMG S-19264T (=DSM 44701T), isolated from a smear-ripened cheese.</title>
        <authorList>
            <consortium name="US DOE Joint Genome Institute (JGI-PGF)"/>
            <person name="Walter F."/>
            <person name="Albersmeier A."/>
            <person name="Kalinowski J."/>
            <person name="Ruckert C."/>
        </authorList>
    </citation>
    <scope>NUCLEOTIDE SEQUENCE</scope>
    <source>
        <strain evidence="1">CGMCC 1.15178</strain>
    </source>
</reference>
<evidence type="ECO:0000313" key="1">
    <source>
        <dbReference type="EMBL" id="GGD60167.1"/>
    </source>
</evidence>
<comment type="caution">
    <text evidence="1">The sequence shown here is derived from an EMBL/GenBank/DDBJ whole genome shotgun (WGS) entry which is preliminary data.</text>
</comment>
<name>A0A917DQR9_9BACL</name>
<protein>
    <submittedName>
        <fullName evidence="1">Alkaline ceramidase</fullName>
    </submittedName>
</protein>
<dbReference type="Proteomes" id="UP000612456">
    <property type="component" value="Unassembled WGS sequence"/>
</dbReference>
<organism evidence="1 2">
    <name type="scientific">Paenibacillus nasutitermitis</name>
    <dbReference type="NCBI Taxonomy" id="1652958"/>
    <lineage>
        <taxon>Bacteria</taxon>
        <taxon>Bacillati</taxon>
        <taxon>Bacillota</taxon>
        <taxon>Bacilli</taxon>
        <taxon>Bacillales</taxon>
        <taxon>Paenibacillaceae</taxon>
        <taxon>Paenibacillus</taxon>
    </lineage>
</organism>